<feature type="domain" description="EGF-like" evidence="16">
    <location>
        <begin position="587"/>
        <end position="628"/>
    </location>
</feature>
<feature type="disulfide bond" evidence="14">
    <location>
        <begin position="925"/>
        <end position="935"/>
    </location>
</feature>
<dbReference type="GO" id="GO:0016020">
    <property type="term" value="C:membrane"/>
    <property type="evidence" value="ECO:0007669"/>
    <property type="project" value="UniProtKB-SubCell"/>
</dbReference>
<evidence type="ECO:0000256" key="6">
    <source>
        <dbReference type="ARBA" id="ARBA00022692"/>
    </source>
</evidence>
<dbReference type="OMA" id="TCINECQ"/>
<dbReference type="InterPro" id="IPR026823">
    <property type="entry name" value="cEGF"/>
</dbReference>
<dbReference type="PANTHER" id="PTHR24034">
    <property type="entry name" value="EGF-LIKE DOMAIN-CONTAINING PROTEIN"/>
    <property type="match status" value="1"/>
</dbReference>
<keyword evidence="8" id="KW-0677">Repeat</keyword>
<dbReference type="STRING" id="2015173.A0A026W7H4"/>
<evidence type="ECO:0000256" key="3">
    <source>
        <dbReference type="ARBA" id="ARBA00022525"/>
    </source>
</evidence>
<dbReference type="SMART" id="SM00181">
    <property type="entry name" value="EGF"/>
    <property type="match status" value="20"/>
</dbReference>
<dbReference type="CDD" id="cd00054">
    <property type="entry name" value="EGF_CA"/>
    <property type="match status" value="3"/>
</dbReference>
<keyword evidence="13" id="KW-0325">Glycoprotein</keyword>
<dbReference type="InterPro" id="IPR049883">
    <property type="entry name" value="NOTCH1_EGF-like"/>
</dbReference>
<sequence>LVFSLSAILGNCPLQALPWGALREERVLENGTLQLRYFCEPGRRLKGHKVATCTANGWDHPVPKCVLDSELHHPYHFLLANQPIVSDKSNLQTTEKHFNVLANKKKNQKRLFVKAELNKTIVSQLDTTCLIEGSIQKFIKAPSIEHAHEARYAKRTNVRLPYNQFHVAIYSCMEGFVFLNLKNDRLFCSNGTWIGRHPKCVRKTEKVKHCAKHGKECQHVCEDTPTDIKCSCFDGFRAEGSSCIDIDECAEGTAKCTDICRNEPGTYHCECHHGFVLGNDRHSCQDVNECLSNNRHGPCQGICRNLKGSYECSCADIPGYKLAADNHTCEDIDECMLGNVNCSHQCYNVPGSAFCLCPSGYYLEDDWKTCLDINECQISNPCPNDTVCRNIVGSYKCVSKVRMEKVLRFEGTNVDEDRDDYEEIFTEEPNLLRKNPWSTHHVCRKGFKLKSVNGTSKCVDINECKLWKRRCQHKCVNEPGTYHCTCHSGYELKEDGRHCRDIDECTPGTHTCFHSCTNLVGSYECRASYRCDCPSGYVMQDDKKTCKDIDECLENNECYKCINTPGSYRCICPPGYILNEDGNTCKDVDECENIAMNDCSHDCINLKGSYSCSCPPGFKLGEDNRTCIVIIPYTCANSEGDDCTCPEGHTYLQEEHICKDIDECQDESRHNCSHFCINTSGSYYCECPSDLHMLADFKTCRQWDSFCVNEVGCSYSCKQDNDEVRCVCPTGYELIKYKKTCKDVNECDTGLHDCSHDCRNHDGGFTCHCPNYFILDKDNKTCLNMEHCIRLCVHKKSCLVNNGGCSDICTFVNDTSICDCSVGYRLSLQDNTTCWDINECSELRDICNQICINTPGSFKCSCRDGYAQMPYAPEICIDVNECEVIENGGCSHICVNTPGSYHCDCPVGYRLSPQDKITCKDINECVEQHVCDHTCINTPGSFKCSCWHGFVQSPNDPALCEDRDECEIENGGCSHTCMNVIGTYLCRCPEKYELTNDWKTCIWDGCKHNNGKCSHYCHPVLGPASVPGAIYCSCPRGYDLWHDGRTCKDIDECMEQHVCDHTCINNPGSYECRCRQGFRLVNGSTCVDIDECIEKAPCSKICINIPGSYYCTCPIGFKLQEDECVGNCNHECINIMGSFICSCCTGYTLILR</sequence>
<dbReference type="OrthoDB" id="10045365at2759"/>
<keyword evidence="9" id="KW-1133">Transmembrane helix</keyword>
<keyword evidence="7" id="KW-0732">Signal</keyword>
<dbReference type="FunFam" id="2.10.25.10:FF:000037">
    <property type="entry name" value="Signal peptide, CUB domain and EGF-like domain-containing 2"/>
    <property type="match status" value="1"/>
</dbReference>
<dbReference type="FunFam" id="2.10.25.10:FF:000009">
    <property type="entry name" value="Low-density lipoprotein receptor isoform 1"/>
    <property type="match status" value="2"/>
</dbReference>
<evidence type="ECO:0000259" key="16">
    <source>
        <dbReference type="PROSITE" id="PS50026"/>
    </source>
</evidence>
<keyword evidence="4 14" id="KW-0245">EGF-like domain</keyword>
<dbReference type="InterPro" id="IPR009030">
    <property type="entry name" value="Growth_fac_rcpt_cys_sf"/>
</dbReference>
<dbReference type="Pfam" id="PF12662">
    <property type="entry name" value="cEGF"/>
    <property type="match status" value="5"/>
</dbReference>
<dbReference type="PROSITE" id="PS01186">
    <property type="entry name" value="EGF_2"/>
    <property type="match status" value="7"/>
</dbReference>
<dbReference type="Gene3D" id="2.10.70.10">
    <property type="entry name" value="Complement Module, domain 1"/>
    <property type="match status" value="1"/>
</dbReference>
<protein>
    <submittedName>
        <fullName evidence="18">Fibrillin-2</fullName>
    </submittedName>
</protein>
<reference evidence="18 19" key="1">
    <citation type="journal article" date="2014" name="Curr. Biol.">
        <title>The genome of the clonal raider ant Cerapachys biroi.</title>
        <authorList>
            <person name="Oxley P.R."/>
            <person name="Ji L."/>
            <person name="Fetter-Pruneda I."/>
            <person name="McKenzie S.K."/>
            <person name="Li C."/>
            <person name="Hu H."/>
            <person name="Zhang G."/>
            <person name="Kronauer D.J."/>
        </authorList>
    </citation>
    <scope>NUCLEOTIDE SEQUENCE [LARGE SCALE GENOMIC DNA]</scope>
</reference>
<keyword evidence="10" id="KW-0472">Membrane</keyword>
<dbReference type="SMART" id="SM00032">
    <property type="entry name" value="CCP"/>
    <property type="match status" value="2"/>
</dbReference>
<dbReference type="SUPFAM" id="SSF57535">
    <property type="entry name" value="Complement control module/SCR domain"/>
    <property type="match status" value="2"/>
</dbReference>
<dbReference type="SUPFAM" id="SSF57184">
    <property type="entry name" value="Growth factor receptor domain"/>
    <property type="match status" value="7"/>
</dbReference>
<feature type="domain" description="EGF-like" evidence="16">
    <location>
        <begin position="1088"/>
        <end position="1125"/>
    </location>
</feature>
<dbReference type="AlphaFoldDB" id="A0A026W7H4"/>
<dbReference type="EMBL" id="KK107425">
    <property type="protein sequence ID" value="EZA50984.1"/>
    <property type="molecule type" value="Genomic_DNA"/>
</dbReference>
<gene>
    <name evidence="18" type="ORF">X777_10415</name>
</gene>
<dbReference type="InterPro" id="IPR000152">
    <property type="entry name" value="EGF-type_Asp/Asn_hydroxyl_site"/>
</dbReference>
<evidence type="ECO:0000259" key="17">
    <source>
        <dbReference type="PROSITE" id="PS50923"/>
    </source>
</evidence>
<keyword evidence="12" id="KW-0675">Receptor</keyword>
<evidence type="ECO:0000256" key="4">
    <source>
        <dbReference type="ARBA" id="ARBA00022536"/>
    </source>
</evidence>
<dbReference type="PANTHER" id="PTHR24034:SF205">
    <property type="entry name" value="NIDOGEN"/>
    <property type="match status" value="1"/>
</dbReference>
<dbReference type="Pfam" id="PF07645">
    <property type="entry name" value="EGF_CA"/>
    <property type="match status" value="7"/>
</dbReference>
<dbReference type="FunFam" id="2.10.25.10:FF:000005">
    <property type="entry name" value="Fibrillin 2"/>
    <property type="match status" value="1"/>
</dbReference>
<evidence type="ECO:0000313" key="18">
    <source>
        <dbReference type="EMBL" id="EZA50984.1"/>
    </source>
</evidence>
<dbReference type="Gene3D" id="2.10.25.10">
    <property type="entry name" value="Laminin"/>
    <property type="match status" value="20"/>
</dbReference>
<dbReference type="InterPro" id="IPR035976">
    <property type="entry name" value="Sushi/SCR/CCP_sf"/>
</dbReference>
<evidence type="ECO:0000313" key="19">
    <source>
        <dbReference type="Proteomes" id="UP000053097"/>
    </source>
</evidence>
<name>A0A026W7H4_OOCBI</name>
<keyword evidence="19" id="KW-1185">Reference proteome</keyword>
<dbReference type="InterPro" id="IPR000742">
    <property type="entry name" value="EGF"/>
</dbReference>
<keyword evidence="11 14" id="KW-1015">Disulfide bond</keyword>
<feature type="domain" description="Sushi" evidence="17">
    <location>
        <begin position="10"/>
        <end position="67"/>
    </location>
</feature>
<evidence type="ECO:0000256" key="2">
    <source>
        <dbReference type="ARBA" id="ARBA00004613"/>
    </source>
</evidence>
<feature type="domain" description="EGF-like" evidence="16">
    <location>
        <begin position="460"/>
        <end position="500"/>
    </location>
</feature>
<evidence type="ECO:0000256" key="15">
    <source>
        <dbReference type="PROSITE-ProRule" id="PRU00302"/>
    </source>
</evidence>
<dbReference type="SMART" id="SM00179">
    <property type="entry name" value="EGF_CA"/>
    <property type="match status" value="17"/>
</dbReference>
<keyword evidence="15" id="KW-0768">Sushi</keyword>
<dbReference type="PRINTS" id="PR00907">
    <property type="entry name" value="THRMBOMODULN"/>
</dbReference>
<organism evidence="18 19">
    <name type="scientific">Ooceraea biroi</name>
    <name type="common">Clonal raider ant</name>
    <name type="synonym">Cerapachys biroi</name>
    <dbReference type="NCBI Taxonomy" id="2015173"/>
    <lineage>
        <taxon>Eukaryota</taxon>
        <taxon>Metazoa</taxon>
        <taxon>Ecdysozoa</taxon>
        <taxon>Arthropoda</taxon>
        <taxon>Hexapoda</taxon>
        <taxon>Insecta</taxon>
        <taxon>Pterygota</taxon>
        <taxon>Neoptera</taxon>
        <taxon>Endopterygota</taxon>
        <taxon>Hymenoptera</taxon>
        <taxon>Apocrita</taxon>
        <taxon>Aculeata</taxon>
        <taxon>Formicoidea</taxon>
        <taxon>Formicidae</taxon>
        <taxon>Dorylinae</taxon>
        <taxon>Ooceraea</taxon>
    </lineage>
</organism>
<dbReference type="GO" id="GO:0006897">
    <property type="term" value="P:endocytosis"/>
    <property type="evidence" value="ECO:0007669"/>
    <property type="project" value="UniProtKB-KW"/>
</dbReference>
<dbReference type="InterPro" id="IPR018097">
    <property type="entry name" value="EGF_Ca-bd_CS"/>
</dbReference>
<dbReference type="FunFam" id="2.10.25.10:FF:000119">
    <property type="entry name" value="vitamin K-dependent protein S"/>
    <property type="match status" value="1"/>
</dbReference>
<comment type="caution">
    <text evidence="14">Lacks conserved residue(s) required for the propagation of feature annotation.</text>
</comment>
<evidence type="ECO:0000256" key="8">
    <source>
        <dbReference type="ARBA" id="ARBA00022737"/>
    </source>
</evidence>
<dbReference type="PROSITE" id="PS00010">
    <property type="entry name" value="ASX_HYDROXYL"/>
    <property type="match status" value="9"/>
</dbReference>
<dbReference type="CDD" id="cd00033">
    <property type="entry name" value="CCP"/>
    <property type="match status" value="1"/>
</dbReference>
<dbReference type="Pfam" id="PF14670">
    <property type="entry name" value="FXa_inhibition"/>
    <property type="match status" value="5"/>
</dbReference>
<feature type="domain" description="EGF-like" evidence="16">
    <location>
        <begin position="372"/>
        <end position="410"/>
    </location>
</feature>
<feature type="domain" description="EGF-like" evidence="16">
    <location>
        <begin position="921"/>
        <end position="961"/>
    </location>
</feature>
<evidence type="ECO:0000256" key="9">
    <source>
        <dbReference type="ARBA" id="ARBA00022989"/>
    </source>
</evidence>
<dbReference type="PROSITE" id="PS50923">
    <property type="entry name" value="SUSHI"/>
    <property type="match status" value="1"/>
</dbReference>
<dbReference type="Proteomes" id="UP000053097">
    <property type="component" value="Unassembled WGS sequence"/>
</dbReference>
<dbReference type="InterPro" id="IPR000436">
    <property type="entry name" value="Sushi_SCR_CCP_dom"/>
</dbReference>
<evidence type="ECO:0000256" key="7">
    <source>
        <dbReference type="ARBA" id="ARBA00022729"/>
    </source>
</evidence>
<dbReference type="SUPFAM" id="SSF57196">
    <property type="entry name" value="EGF/Laminin"/>
    <property type="match status" value="2"/>
</dbReference>
<feature type="domain" description="EGF-like" evidence="16">
    <location>
        <begin position="1049"/>
        <end position="1084"/>
    </location>
</feature>
<keyword evidence="3" id="KW-0964">Secreted</keyword>
<dbReference type="InterPro" id="IPR001881">
    <property type="entry name" value="EGF-like_Ca-bd_dom"/>
</dbReference>
<evidence type="ECO:0000256" key="11">
    <source>
        <dbReference type="ARBA" id="ARBA00023157"/>
    </source>
</evidence>
<evidence type="ECO:0000256" key="13">
    <source>
        <dbReference type="ARBA" id="ARBA00023180"/>
    </source>
</evidence>
<dbReference type="PROSITE" id="PS50026">
    <property type="entry name" value="EGF_3"/>
    <property type="match status" value="8"/>
</dbReference>
<dbReference type="FunFam" id="2.10.25.10:FF:000240">
    <property type="entry name" value="Vitamin K-dependent protein S"/>
    <property type="match status" value="2"/>
</dbReference>
<dbReference type="GO" id="GO:0005576">
    <property type="term" value="C:extracellular region"/>
    <property type="evidence" value="ECO:0007669"/>
    <property type="project" value="UniProtKB-SubCell"/>
</dbReference>
<dbReference type="GO" id="GO:0005509">
    <property type="term" value="F:calcium ion binding"/>
    <property type="evidence" value="ECO:0007669"/>
    <property type="project" value="InterPro"/>
</dbReference>
<dbReference type="InterPro" id="IPR050751">
    <property type="entry name" value="ECM_structural_protein"/>
</dbReference>
<feature type="disulfide bond" evidence="14">
    <location>
        <begin position="1053"/>
        <end position="1063"/>
    </location>
</feature>
<dbReference type="PROSITE" id="PS01187">
    <property type="entry name" value="EGF_CA"/>
    <property type="match status" value="4"/>
</dbReference>
<feature type="domain" description="EGF-like" evidence="16">
    <location>
        <begin position="548"/>
        <end position="586"/>
    </location>
</feature>
<accession>A0A026W7H4</accession>
<dbReference type="FunFam" id="2.10.25.10:FF:000014">
    <property type="entry name" value="Latent-transforming growth factor beta-binding protein 3"/>
    <property type="match status" value="4"/>
</dbReference>
<evidence type="ECO:0000256" key="1">
    <source>
        <dbReference type="ARBA" id="ARBA00004479"/>
    </source>
</evidence>
<keyword evidence="5" id="KW-0254">Endocytosis</keyword>
<feature type="domain" description="EGF-like" evidence="16">
    <location>
        <begin position="878"/>
        <end position="920"/>
    </location>
</feature>
<proteinExistence type="predicted"/>
<feature type="non-terminal residue" evidence="18">
    <location>
        <position position="1"/>
    </location>
</feature>
<evidence type="ECO:0000256" key="12">
    <source>
        <dbReference type="ARBA" id="ARBA00023170"/>
    </source>
</evidence>
<evidence type="ECO:0000256" key="10">
    <source>
        <dbReference type="ARBA" id="ARBA00023136"/>
    </source>
</evidence>
<evidence type="ECO:0000256" key="14">
    <source>
        <dbReference type="PROSITE-ProRule" id="PRU00076"/>
    </source>
</evidence>
<comment type="subcellular location">
    <subcellularLocation>
        <location evidence="1">Membrane</location>
        <topology evidence="1">Single-pass type I membrane protein</topology>
    </subcellularLocation>
    <subcellularLocation>
        <location evidence="2">Secreted</location>
    </subcellularLocation>
</comment>
<keyword evidence="6" id="KW-0812">Transmembrane</keyword>
<feature type="disulfide bond" evidence="14">
    <location>
        <begin position="1092"/>
        <end position="1102"/>
    </location>
</feature>
<evidence type="ECO:0000256" key="5">
    <source>
        <dbReference type="ARBA" id="ARBA00022583"/>
    </source>
</evidence>